<proteinExistence type="predicted"/>
<evidence type="ECO:0000313" key="2">
    <source>
        <dbReference type="EMBL" id="MFC2998279.1"/>
    </source>
</evidence>
<organism evidence="2 3">
    <name type="scientific">Falsiroseomonas tokyonensis</name>
    <dbReference type="NCBI Taxonomy" id="430521"/>
    <lineage>
        <taxon>Bacteria</taxon>
        <taxon>Pseudomonadati</taxon>
        <taxon>Pseudomonadota</taxon>
        <taxon>Alphaproteobacteria</taxon>
        <taxon>Acetobacterales</taxon>
        <taxon>Roseomonadaceae</taxon>
        <taxon>Falsiroseomonas</taxon>
    </lineage>
</organism>
<dbReference type="EMBL" id="JBHRSB010000001">
    <property type="protein sequence ID" value="MFC2998279.1"/>
    <property type="molecule type" value="Genomic_DNA"/>
</dbReference>
<dbReference type="CDD" id="cd00531">
    <property type="entry name" value="NTF2_like"/>
    <property type="match status" value="1"/>
</dbReference>
<sequence>MTDAERLIRAYYAAFNAGDRAAMLALLTEDVIHDPNQGTRRTGKPAFAAFMAGMDAAYAEQLADLVVMVDASGSRAAAEFTVLGQYLRTEDGLPEAHGQRYALPAGAFLTIRDGKIARIATHYNLPDWISQVSAPPEGARPGPA</sequence>
<reference evidence="3" key="1">
    <citation type="journal article" date="2019" name="Int. J. Syst. Evol. Microbiol.">
        <title>The Global Catalogue of Microorganisms (GCM) 10K type strain sequencing project: providing services to taxonomists for standard genome sequencing and annotation.</title>
        <authorList>
            <consortium name="The Broad Institute Genomics Platform"/>
            <consortium name="The Broad Institute Genome Sequencing Center for Infectious Disease"/>
            <person name="Wu L."/>
            <person name="Ma J."/>
        </authorList>
    </citation>
    <scope>NUCLEOTIDE SEQUENCE [LARGE SCALE GENOMIC DNA]</scope>
    <source>
        <strain evidence="3">CGMCC 1.16855</strain>
    </source>
</reference>
<dbReference type="InterPro" id="IPR011721">
    <property type="entry name" value="CHP02096"/>
</dbReference>
<accession>A0ABV7BME4</accession>
<comment type="caution">
    <text evidence="2">The sequence shown here is derived from an EMBL/GenBank/DDBJ whole genome shotgun (WGS) entry which is preliminary data.</text>
</comment>
<keyword evidence="3" id="KW-1185">Reference proteome</keyword>
<evidence type="ECO:0000259" key="1">
    <source>
        <dbReference type="Pfam" id="PF12680"/>
    </source>
</evidence>
<dbReference type="RefSeq" id="WP_216833665.1">
    <property type="nucleotide sequence ID" value="NZ_JAFNJS010000001.1"/>
</dbReference>
<dbReference type="Proteomes" id="UP001595420">
    <property type="component" value="Unassembled WGS sequence"/>
</dbReference>
<dbReference type="InterPro" id="IPR037401">
    <property type="entry name" value="SnoaL-like"/>
</dbReference>
<evidence type="ECO:0000313" key="3">
    <source>
        <dbReference type="Proteomes" id="UP001595420"/>
    </source>
</evidence>
<dbReference type="Pfam" id="PF12680">
    <property type="entry name" value="SnoaL_2"/>
    <property type="match status" value="1"/>
</dbReference>
<dbReference type="NCBIfam" id="TIGR02096">
    <property type="entry name" value="ketosteroid isomerase-related protein"/>
    <property type="match status" value="1"/>
</dbReference>
<feature type="domain" description="SnoaL-like" evidence="1">
    <location>
        <begin position="8"/>
        <end position="119"/>
    </location>
</feature>
<protein>
    <submittedName>
        <fullName evidence="2">Ketosteroid isomerase-related protein</fullName>
    </submittedName>
</protein>
<dbReference type="GO" id="GO:0016853">
    <property type="term" value="F:isomerase activity"/>
    <property type="evidence" value="ECO:0007669"/>
    <property type="project" value="UniProtKB-KW"/>
</dbReference>
<keyword evidence="2" id="KW-0413">Isomerase</keyword>
<name>A0ABV7BME4_9PROT</name>
<gene>
    <name evidence="2" type="ORF">ACFOD3_00160</name>
</gene>